<proteinExistence type="predicted"/>
<reference evidence="2" key="1">
    <citation type="submission" date="2023-09" db="UniProtKB">
        <authorList>
            <consortium name="Ensembl"/>
        </authorList>
    </citation>
    <scope>IDENTIFICATION</scope>
</reference>
<dbReference type="GO" id="GO:0030246">
    <property type="term" value="F:carbohydrate binding"/>
    <property type="evidence" value="ECO:0007669"/>
    <property type="project" value="UniProtKB-KW"/>
</dbReference>
<keyword evidence="1" id="KW-0430">Lectin</keyword>
<protein>
    <submittedName>
        <fullName evidence="2">Uncharacterized protein</fullName>
    </submittedName>
</protein>
<name>A0A3B4GX44_9CICH</name>
<accession>A0A3B4GX44</accession>
<organism evidence="2">
    <name type="scientific">Pundamilia nyererei</name>
    <dbReference type="NCBI Taxonomy" id="303518"/>
    <lineage>
        <taxon>Eukaryota</taxon>
        <taxon>Metazoa</taxon>
        <taxon>Chordata</taxon>
        <taxon>Craniata</taxon>
        <taxon>Vertebrata</taxon>
        <taxon>Euteleostomi</taxon>
        <taxon>Actinopterygii</taxon>
        <taxon>Neopterygii</taxon>
        <taxon>Teleostei</taxon>
        <taxon>Neoteleostei</taxon>
        <taxon>Acanthomorphata</taxon>
        <taxon>Ovalentaria</taxon>
        <taxon>Cichlomorphae</taxon>
        <taxon>Cichliformes</taxon>
        <taxon>Cichlidae</taxon>
        <taxon>African cichlids</taxon>
        <taxon>Pseudocrenilabrinae</taxon>
        <taxon>Haplochromini</taxon>
        <taxon>Pundamilia</taxon>
    </lineage>
</organism>
<dbReference type="Ensembl" id="ENSPNYT00000026468.1">
    <property type="protein sequence ID" value="ENSPNYP00000025831.1"/>
    <property type="gene ID" value="ENSPNYG00000019304.1"/>
</dbReference>
<dbReference type="AlphaFoldDB" id="A0A3B4GX44"/>
<dbReference type="GeneTree" id="ENSGT00940000177978"/>
<dbReference type="InterPro" id="IPR043159">
    <property type="entry name" value="Lectin_gal-bd_sf"/>
</dbReference>
<sequence>SCTVVTTAIHRLFSCICVSVDGILAHKPLHWCHSTPCHPKVVVVAALYGRADRETCSEGRPQQQLNNTECSQQGTVDLTVTIIILYGLTEPLLNMCKYVLEKAAQLNNNQHPALLFYVCVSFRCDGKKVCELSVTDVESPDPCVDTYKYLETSYTCLPASQYHMTMKL</sequence>
<dbReference type="PANTHER" id="PTHR46780">
    <property type="entry name" value="PROTEIN EVA-1"/>
    <property type="match status" value="1"/>
</dbReference>
<evidence type="ECO:0000313" key="2">
    <source>
        <dbReference type="Ensembl" id="ENSPNYP00000025831.1"/>
    </source>
</evidence>
<dbReference type="Gene3D" id="2.60.120.740">
    <property type="match status" value="1"/>
</dbReference>
<evidence type="ECO:0000256" key="1">
    <source>
        <dbReference type="ARBA" id="ARBA00022734"/>
    </source>
</evidence>
<dbReference type="STRING" id="303518.ENSPNYP00000025831"/>